<organism evidence="2 3">
    <name type="scientific">Owenia fusiformis</name>
    <name type="common">Polychaete worm</name>
    <dbReference type="NCBI Taxonomy" id="6347"/>
    <lineage>
        <taxon>Eukaryota</taxon>
        <taxon>Metazoa</taxon>
        <taxon>Spiralia</taxon>
        <taxon>Lophotrochozoa</taxon>
        <taxon>Annelida</taxon>
        <taxon>Polychaeta</taxon>
        <taxon>Sedentaria</taxon>
        <taxon>Canalipalpata</taxon>
        <taxon>Sabellida</taxon>
        <taxon>Oweniida</taxon>
        <taxon>Oweniidae</taxon>
        <taxon>Owenia</taxon>
    </lineage>
</organism>
<proteinExistence type="predicted"/>
<protein>
    <submittedName>
        <fullName evidence="2">Uncharacterized protein</fullName>
    </submittedName>
</protein>
<reference evidence="2" key="1">
    <citation type="submission" date="2022-03" db="EMBL/GenBank/DDBJ databases">
        <authorList>
            <person name="Martin C."/>
        </authorList>
    </citation>
    <scope>NUCLEOTIDE SEQUENCE</scope>
</reference>
<feature type="compositionally biased region" description="Basic residues" evidence="1">
    <location>
        <begin position="247"/>
        <end position="256"/>
    </location>
</feature>
<dbReference type="AlphaFoldDB" id="A0A8S4N6W9"/>
<feature type="compositionally biased region" description="Polar residues" evidence="1">
    <location>
        <begin position="234"/>
        <end position="246"/>
    </location>
</feature>
<name>A0A8S4N6W9_OWEFU</name>
<comment type="caution">
    <text evidence="2">The sequence shown here is derived from an EMBL/GenBank/DDBJ whole genome shotgun (WGS) entry which is preliminary data.</text>
</comment>
<evidence type="ECO:0000256" key="1">
    <source>
        <dbReference type="SAM" id="MobiDB-lite"/>
    </source>
</evidence>
<evidence type="ECO:0000313" key="2">
    <source>
        <dbReference type="EMBL" id="CAH1776426.1"/>
    </source>
</evidence>
<dbReference type="Proteomes" id="UP000749559">
    <property type="component" value="Unassembled WGS sequence"/>
</dbReference>
<evidence type="ECO:0000313" key="3">
    <source>
        <dbReference type="Proteomes" id="UP000749559"/>
    </source>
</evidence>
<keyword evidence="3" id="KW-1185">Reference proteome</keyword>
<feature type="region of interest" description="Disordered" evidence="1">
    <location>
        <begin position="131"/>
        <end position="161"/>
    </location>
</feature>
<feature type="region of interest" description="Disordered" evidence="1">
    <location>
        <begin position="202"/>
        <end position="267"/>
    </location>
</feature>
<gene>
    <name evidence="2" type="ORF">OFUS_LOCUS3601</name>
</gene>
<dbReference type="EMBL" id="CAIIXF020000002">
    <property type="protein sequence ID" value="CAH1776426.1"/>
    <property type="molecule type" value="Genomic_DNA"/>
</dbReference>
<accession>A0A8S4N6W9</accession>
<sequence length="328" mass="36649">MNNQTQKSGFPCDQRKRHGVKCKAIFPSQSLLGRHLEMFHTFDTCNVGDCRVKIIKGNPIKMQRHRTTCKARMVANSQLFQPEVALTRLQPFDPKDLPSVCPKDIFDNAESDNETIVYDPLANVSFDEISNSTSTNKSNIPEETSDNISKQCGKPKIPPKSANTEVSLNTFIDTFEKIVGKDKPIASSIPVRDTRKVVLKERQTNTNKISKKSSHDILKSKCKSVKSAPKATTVAKTSAQSSSQKITAKRSQKTTTKRPGPAPAHQPVKYIKLDSGLDLTTKSTNKEQSPTQKQPETITKQCHCRDILQEIVISCPHQDNIYRLTVMK</sequence>